<keyword evidence="1" id="KW-0812">Transmembrane</keyword>
<accession>A0ABS2CQ57</accession>
<name>A0ABS2CQ57_9MICO</name>
<dbReference type="RefSeq" id="WP_204132484.1">
    <property type="nucleotide sequence ID" value="NZ_JAFDVD010000020.1"/>
</dbReference>
<gene>
    <name evidence="2" type="ORF">JQN70_16585</name>
</gene>
<keyword evidence="3" id="KW-1185">Reference proteome</keyword>
<protein>
    <submittedName>
        <fullName evidence="2">Uncharacterized protein</fullName>
    </submittedName>
</protein>
<organism evidence="2 3">
    <name type="scientific">Phycicoccus sonneratiae</name>
    <dbReference type="NCBI Taxonomy" id="2807628"/>
    <lineage>
        <taxon>Bacteria</taxon>
        <taxon>Bacillati</taxon>
        <taxon>Actinomycetota</taxon>
        <taxon>Actinomycetes</taxon>
        <taxon>Micrococcales</taxon>
        <taxon>Intrasporangiaceae</taxon>
        <taxon>Phycicoccus</taxon>
    </lineage>
</organism>
<feature type="transmembrane region" description="Helical" evidence="1">
    <location>
        <begin position="81"/>
        <end position="100"/>
    </location>
</feature>
<comment type="caution">
    <text evidence="2">The sequence shown here is derived from an EMBL/GenBank/DDBJ whole genome shotgun (WGS) entry which is preliminary data.</text>
</comment>
<keyword evidence="1" id="KW-1133">Transmembrane helix</keyword>
<evidence type="ECO:0000256" key="1">
    <source>
        <dbReference type="SAM" id="Phobius"/>
    </source>
</evidence>
<keyword evidence="1" id="KW-0472">Membrane</keyword>
<sequence length="103" mass="11149">MLIWGWGRKSRSRQVNAAEALLVNFAYFSLFFVFTVTWGARYALARVQEDGAVSYRDLTPEQAMAAAQGGELPAPTPWQRFSLLGLLVAVVLAVGIGAALSTS</sequence>
<dbReference type="Proteomes" id="UP001430172">
    <property type="component" value="Unassembled WGS sequence"/>
</dbReference>
<evidence type="ECO:0000313" key="2">
    <source>
        <dbReference type="EMBL" id="MBM6402018.1"/>
    </source>
</evidence>
<dbReference type="EMBL" id="JAFDVD010000020">
    <property type="protein sequence ID" value="MBM6402018.1"/>
    <property type="molecule type" value="Genomic_DNA"/>
</dbReference>
<proteinExistence type="predicted"/>
<feature type="transmembrane region" description="Helical" evidence="1">
    <location>
        <begin position="21"/>
        <end position="40"/>
    </location>
</feature>
<reference evidence="2" key="1">
    <citation type="submission" date="2021-02" db="EMBL/GenBank/DDBJ databases">
        <title>Phycicoccus sp. MQZ13P-5T, whole genome shotgun sequence.</title>
        <authorList>
            <person name="Tuo L."/>
        </authorList>
    </citation>
    <scope>NUCLEOTIDE SEQUENCE</scope>
    <source>
        <strain evidence="2">MQZ13P-5</strain>
    </source>
</reference>
<evidence type="ECO:0000313" key="3">
    <source>
        <dbReference type="Proteomes" id="UP001430172"/>
    </source>
</evidence>